<comment type="caution">
    <text evidence="5">The sequence shown here is derived from an EMBL/GenBank/DDBJ whole genome shotgun (WGS) entry which is preliminary data.</text>
</comment>
<dbReference type="Gene3D" id="2.120.10.30">
    <property type="entry name" value="TolB, C-terminal domain"/>
    <property type="match status" value="2"/>
</dbReference>
<evidence type="ECO:0000313" key="6">
    <source>
        <dbReference type="Proteomes" id="UP000663869"/>
    </source>
</evidence>
<dbReference type="Gene3D" id="3.40.50.1460">
    <property type="match status" value="1"/>
</dbReference>
<dbReference type="SUPFAM" id="SSF52129">
    <property type="entry name" value="Caspase-like"/>
    <property type="match status" value="1"/>
</dbReference>
<dbReference type="EMBL" id="CAJNYU010000114">
    <property type="protein sequence ID" value="CAF3329844.1"/>
    <property type="molecule type" value="Genomic_DNA"/>
</dbReference>
<protein>
    <recommendedName>
        <fullName evidence="4">Caspase family p20 domain-containing protein</fullName>
    </recommendedName>
</protein>
<feature type="repeat" description="NHL" evidence="2">
    <location>
        <begin position="539"/>
        <end position="575"/>
    </location>
</feature>
<dbReference type="PROSITE" id="PS51125">
    <property type="entry name" value="NHL"/>
    <property type="match status" value="2"/>
</dbReference>
<sequence length="575" mass="63266">MSKIHRKVALVIANQSYSKRPLTNSVNDANDLADALRTIGFEVTLGADCTHQKMANLIDNFADKIEDQDLVMFYFAGHGFQYKEQNYLLPVDADEKITREANIKFNSVNAQETLESLSSQTSYITIFILDCCREYLFDDASKFRGAKSSGSGLHTMIAPGGTLVQFACAPGRLAADGGGQDRNGLYTKHLLKQIVVPNQHIDLIFSSVGAEVYKESKGKQMPYRVSSIMIAENIYLNPIDANSKSTPAPKTLLTTNDKQNPQPTSPKPSYSVHIPANYKWAQSGVTIAGGHGQGDATNQLWGPYGLFVDDDQTVIIADFWNHRIIQWKNRDTTHGQVVAGGKGQGNGLHQLNCPTDVLIDKETDSLIICDQGNQRVVRWSRRSGTTQGELLIDNIQCYGLAIDEQRYLYVSDEGKHEVRRYQLGEKNGTLVAGGNGKGDGLNQLNGPTGLFVDRQLNVYVSDSSNHRVMKWTRGATEGIVVAGGQGQGYALPQLYHSEGLFVDTLGTLYVADTYNHRVMRWTQGDKKQSTVVVGGNDSGAGANQFSNPVGLSFDRHGNLYIADTNNNRVQRFSIE</sequence>
<dbReference type="PANTHER" id="PTHR22576:SF37">
    <property type="entry name" value="MUCOSA-ASSOCIATED LYMPHOID TISSUE LYMPHOMA TRANSLOCATION PROTEIN 1"/>
    <property type="match status" value="1"/>
</dbReference>
<organism evidence="5 6">
    <name type="scientific">Rotaria socialis</name>
    <dbReference type="NCBI Taxonomy" id="392032"/>
    <lineage>
        <taxon>Eukaryota</taxon>
        <taxon>Metazoa</taxon>
        <taxon>Spiralia</taxon>
        <taxon>Gnathifera</taxon>
        <taxon>Rotifera</taxon>
        <taxon>Eurotatoria</taxon>
        <taxon>Bdelloidea</taxon>
        <taxon>Philodinida</taxon>
        <taxon>Philodinidae</taxon>
        <taxon>Rotaria</taxon>
    </lineage>
</organism>
<dbReference type="GO" id="GO:0004197">
    <property type="term" value="F:cysteine-type endopeptidase activity"/>
    <property type="evidence" value="ECO:0007669"/>
    <property type="project" value="InterPro"/>
</dbReference>
<evidence type="ECO:0000256" key="3">
    <source>
        <dbReference type="SAM" id="MobiDB-lite"/>
    </source>
</evidence>
<evidence type="ECO:0000256" key="1">
    <source>
        <dbReference type="ARBA" id="ARBA00022737"/>
    </source>
</evidence>
<dbReference type="InterPro" id="IPR011042">
    <property type="entry name" value="6-blade_b-propeller_TolB-like"/>
</dbReference>
<dbReference type="InterPro" id="IPR052039">
    <property type="entry name" value="Caspase-related_regulators"/>
</dbReference>
<name>A0A817UQJ5_9BILA</name>
<dbReference type="AlphaFoldDB" id="A0A817UQJ5"/>
<dbReference type="Proteomes" id="UP000663869">
    <property type="component" value="Unassembled WGS sequence"/>
</dbReference>
<evidence type="ECO:0000313" key="5">
    <source>
        <dbReference type="EMBL" id="CAF3329844.1"/>
    </source>
</evidence>
<feature type="repeat" description="NHL" evidence="2">
    <location>
        <begin position="437"/>
        <end position="474"/>
    </location>
</feature>
<feature type="region of interest" description="Disordered" evidence="3">
    <location>
        <begin position="246"/>
        <end position="271"/>
    </location>
</feature>
<proteinExistence type="predicted"/>
<dbReference type="PROSITE" id="PS50208">
    <property type="entry name" value="CASPASE_P20"/>
    <property type="match status" value="1"/>
</dbReference>
<dbReference type="PANTHER" id="PTHR22576">
    <property type="entry name" value="MUCOSA ASSOCIATED LYMPHOID TISSUE LYMPHOMA TRANSLOCATION PROTEIN 1/PARACASPASE"/>
    <property type="match status" value="1"/>
</dbReference>
<dbReference type="Pfam" id="PF01436">
    <property type="entry name" value="NHL"/>
    <property type="match status" value="2"/>
</dbReference>
<dbReference type="Gene3D" id="2.40.10.500">
    <property type="match status" value="1"/>
</dbReference>
<keyword evidence="1" id="KW-0677">Repeat</keyword>
<reference evidence="5" key="1">
    <citation type="submission" date="2021-02" db="EMBL/GenBank/DDBJ databases">
        <authorList>
            <person name="Nowell W R."/>
        </authorList>
    </citation>
    <scope>NUCLEOTIDE SEQUENCE</scope>
</reference>
<dbReference type="SUPFAM" id="SSF63825">
    <property type="entry name" value="YWTD domain"/>
    <property type="match status" value="1"/>
</dbReference>
<dbReference type="GO" id="GO:0006508">
    <property type="term" value="P:proteolysis"/>
    <property type="evidence" value="ECO:0007669"/>
    <property type="project" value="InterPro"/>
</dbReference>
<dbReference type="CDD" id="cd05819">
    <property type="entry name" value="NHL"/>
    <property type="match status" value="1"/>
</dbReference>
<evidence type="ECO:0000259" key="4">
    <source>
        <dbReference type="PROSITE" id="PS50208"/>
    </source>
</evidence>
<dbReference type="InterPro" id="IPR001309">
    <property type="entry name" value="Pept_C14_p20"/>
</dbReference>
<feature type="domain" description="Caspase family p20" evidence="4">
    <location>
        <begin position="5"/>
        <end position="133"/>
    </location>
</feature>
<dbReference type="InterPro" id="IPR001258">
    <property type="entry name" value="NHL_repeat"/>
</dbReference>
<dbReference type="InterPro" id="IPR011600">
    <property type="entry name" value="Pept_C14_caspase"/>
</dbReference>
<feature type="compositionally biased region" description="Polar residues" evidence="3">
    <location>
        <begin position="246"/>
        <end position="262"/>
    </location>
</feature>
<gene>
    <name evidence="5" type="ORF">FME351_LOCUS2378</name>
</gene>
<evidence type="ECO:0000256" key="2">
    <source>
        <dbReference type="PROSITE-ProRule" id="PRU00504"/>
    </source>
</evidence>
<dbReference type="Pfam" id="PF00656">
    <property type="entry name" value="Peptidase_C14"/>
    <property type="match status" value="1"/>
</dbReference>
<accession>A0A817UQJ5</accession>
<dbReference type="InterPro" id="IPR029030">
    <property type="entry name" value="Caspase-like_dom_sf"/>
</dbReference>